<organism evidence="4">
    <name type="scientific">Palpitomonas bilix</name>
    <dbReference type="NCBI Taxonomy" id="652834"/>
    <lineage>
        <taxon>Eukaryota</taxon>
        <taxon>Eukaryota incertae sedis</taxon>
    </lineage>
</organism>
<evidence type="ECO:0000256" key="1">
    <source>
        <dbReference type="SAM" id="SignalP"/>
    </source>
</evidence>
<feature type="signal peptide" evidence="1">
    <location>
        <begin position="1"/>
        <end position="18"/>
    </location>
</feature>
<proteinExistence type="predicted"/>
<dbReference type="EMBL" id="HBIB01043762">
    <property type="protein sequence ID" value="CAE0266239.1"/>
    <property type="molecule type" value="Transcribed_RNA"/>
</dbReference>
<keyword evidence="1" id="KW-0732">Signal</keyword>
<reference evidence="4" key="1">
    <citation type="submission" date="2021-01" db="EMBL/GenBank/DDBJ databases">
        <authorList>
            <person name="Corre E."/>
            <person name="Pelletier E."/>
            <person name="Niang G."/>
            <person name="Scheremetjew M."/>
            <person name="Finn R."/>
            <person name="Kale V."/>
            <person name="Holt S."/>
            <person name="Cochrane G."/>
            <person name="Meng A."/>
            <person name="Brown T."/>
            <person name="Cohen L."/>
        </authorList>
    </citation>
    <scope>NUCLEOTIDE SEQUENCE</scope>
    <source>
        <strain evidence="4">NIES-2562</strain>
    </source>
</reference>
<dbReference type="EMBL" id="HBIB01043761">
    <property type="protein sequence ID" value="CAE0266238.1"/>
    <property type="molecule type" value="Transcribed_RNA"/>
</dbReference>
<dbReference type="PROSITE" id="PS51257">
    <property type="entry name" value="PROKAR_LIPOPROTEIN"/>
    <property type="match status" value="1"/>
</dbReference>
<dbReference type="SUPFAM" id="SSF57302">
    <property type="entry name" value="Snake toxin-like"/>
    <property type="match status" value="1"/>
</dbReference>
<dbReference type="AlphaFoldDB" id="A0A7S3LVF5"/>
<dbReference type="Gene3D" id="2.10.60.10">
    <property type="entry name" value="CD59"/>
    <property type="match status" value="1"/>
</dbReference>
<name>A0A7S3LVF5_9EUKA</name>
<evidence type="ECO:0000313" key="3">
    <source>
        <dbReference type="EMBL" id="CAE0266238.1"/>
    </source>
</evidence>
<feature type="chain" id="PRO_5035593630" description="Snake toxin/toxin-like domain-containing protein" evidence="1">
    <location>
        <begin position="19"/>
        <end position="114"/>
    </location>
</feature>
<evidence type="ECO:0000259" key="2">
    <source>
        <dbReference type="Pfam" id="PF00087"/>
    </source>
</evidence>
<protein>
    <recommendedName>
        <fullName evidence="2">Snake toxin/toxin-like domain-containing protein</fullName>
    </recommendedName>
</protein>
<evidence type="ECO:0000313" key="4">
    <source>
        <dbReference type="EMBL" id="CAE0266239.1"/>
    </source>
</evidence>
<dbReference type="InterPro" id="IPR045860">
    <property type="entry name" value="Snake_toxin-like_sf"/>
</dbReference>
<dbReference type="Pfam" id="PF00087">
    <property type="entry name" value="Toxin_TOLIP"/>
    <property type="match status" value="1"/>
</dbReference>
<gene>
    <name evidence="3" type="ORF">PBIL07802_LOCUS28577</name>
    <name evidence="4" type="ORF">PBIL07802_LOCUS28578</name>
</gene>
<feature type="domain" description="Snake toxin/toxin-like" evidence="2">
    <location>
        <begin position="20"/>
        <end position="89"/>
    </location>
</feature>
<accession>A0A7S3LVF5</accession>
<dbReference type="InterPro" id="IPR035076">
    <property type="entry name" value="Toxin/TOLIP"/>
</dbReference>
<sequence length="114" mass="11598">MKLFVFVAVLCCAVSVTAISCYSGNNVLGTTASTATCSSSQTYCTKEVTYLLGSIVTISKGCATTCTPVDAVLFGNGAKSLCCTGNLCNSGAVLQPIAQFSLFGLLALTALALF</sequence>